<dbReference type="PANTHER" id="PTHR30055">
    <property type="entry name" value="HTH-TYPE TRANSCRIPTIONAL REGULATOR RUTR"/>
    <property type="match status" value="1"/>
</dbReference>
<proteinExistence type="predicted"/>
<gene>
    <name evidence="6" type="ORF">FHU29_000467</name>
</gene>
<dbReference type="RefSeq" id="WP_064439694.1">
    <property type="nucleotide sequence ID" value="NZ_BDDI01000005.1"/>
</dbReference>
<evidence type="ECO:0000313" key="7">
    <source>
        <dbReference type="Proteomes" id="UP000567922"/>
    </source>
</evidence>
<dbReference type="InterPro" id="IPR001647">
    <property type="entry name" value="HTH_TetR"/>
</dbReference>
<evidence type="ECO:0000259" key="5">
    <source>
        <dbReference type="PROSITE" id="PS50977"/>
    </source>
</evidence>
<dbReference type="OrthoDB" id="3211155at2"/>
<dbReference type="InterPro" id="IPR041347">
    <property type="entry name" value="MftR_C"/>
</dbReference>
<dbReference type="PROSITE" id="PS50977">
    <property type="entry name" value="HTH_TETR_2"/>
    <property type="match status" value="1"/>
</dbReference>
<dbReference type="PANTHER" id="PTHR30055:SF238">
    <property type="entry name" value="MYCOFACTOCIN BIOSYNTHESIS TRANSCRIPTIONAL REGULATOR MFTR-RELATED"/>
    <property type="match status" value="1"/>
</dbReference>
<dbReference type="InterPro" id="IPR009057">
    <property type="entry name" value="Homeodomain-like_sf"/>
</dbReference>
<dbReference type="SUPFAM" id="SSF46689">
    <property type="entry name" value="Homeodomain-like"/>
    <property type="match status" value="1"/>
</dbReference>
<dbReference type="GO" id="GO:0000976">
    <property type="term" value="F:transcription cis-regulatory region binding"/>
    <property type="evidence" value="ECO:0007669"/>
    <property type="project" value="TreeGrafter"/>
</dbReference>
<dbReference type="Gene3D" id="1.10.10.60">
    <property type="entry name" value="Homeodomain-like"/>
    <property type="match status" value="1"/>
</dbReference>
<keyword evidence="1" id="KW-0805">Transcription regulation</keyword>
<sequence>MSQADGRGVGLRERKKLAAMHTIQQVALDLFDRDGYGNVTVERIADEAGVSPSSVYRYFGTKERLVLWDEYDPQLFGLMTEGGGGIGAVLARLREGISAIMRAWPDDESDNVARRMRYILGEADIHAVMLREQHQFEVALRQLIAPHLDEDPGSLHVRVAAATLLSCLTAALYHWAESGYSDRLADVLDEAMELANRAIVAQVS</sequence>
<keyword evidence="3" id="KW-0804">Transcription</keyword>
<dbReference type="PRINTS" id="PR00455">
    <property type="entry name" value="HTHTETR"/>
</dbReference>
<keyword evidence="2 4" id="KW-0238">DNA-binding</keyword>
<feature type="DNA-binding region" description="H-T-H motif" evidence="4">
    <location>
        <begin position="40"/>
        <end position="59"/>
    </location>
</feature>
<dbReference type="Pfam" id="PF00440">
    <property type="entry name" value="TetR_N"/>
    <property type="match status" value="1"/>
</dbReference>
<comment type="caution">
    <text evidence="6">The sequence shown here is derived from an EMBL/GenBank/DDBJ whole genome shotgun (WGS) entry which is preliminary data.</text>
</comment>
<protein>
    <submittedName>
        <fullName evidence="6">AcrR family transcriptional regulator</fullName>
    </submittedName>
</protein>
<evidence type="ECO:0000256" key="4">
    <source>
        <dbReference type="PROSITE-ProRule" id="PRU00335"/>
    </source>
</evidence>
<name>A0A839RIX6_9ACTN</name>
<reference evidence="6 7" key="1">
    <citation type="submission" date="2020-08" db="EMBL/GenBank/DDBJ databases">
        <title>Sequencing the genomes of 1000 actinobacteria strains.</title>
        <authorList>
            <person name="Klenk H.-P."/>
        </authorList>
    </citation>
    <scope>NUCLEOTIDE SEQUENCE [LARGE SCALE GENOMIC DNA]</scope>
    <source>
        <strain evidence="6 7">DSM 45258</strain>
    </source>
</reference>
<feature type="domain" description="HTH tetR-type" evidence="5">
    <location>
        <begin position="17"/>
        <end position="77"/>
    </location>
</feature>
<dbReference type="AlphaFoldDB" id="A0A839RIX6"/>
<dbReference type="Pfam" id="PF17754">
    <property type="entry name" value="TetR_C_14"/>
    <property type="match status" value="1"/>
</dbReference>
<evidence type="ECO:0000256" key="3">
    <source>
        <dbReference type="ARBA" id="ARBA00023163"/>
    </source>
</evidence>
<dbReference type="EMBL" id="JACHWS010000001">
    <property type="protein sequence ID" value="MBB3036033.1"/>
    <property type="molecule type" value="Genomic_DNA"/>
</dbReference>
<evidence type="ECO:0000256" key="2">
    <source>
        <dbReference type="ARBA" id="ARBA00023125"/>
    </source>
</evidence>
<keyword evidence="7" id="KW-1185">Reference proteome</keyword>
<dbReference type="GO" id="GO:0003700">
    <property type="term" value="F:DNA-binding transcription factor activity"/>
    <property type="evidence" value="ECO:0007669"/>
    <property type="project" value="TreeGrafter"/>
</dbReference>
<evidence type="ECO:0000256" key="1">
    <source>
        <dbReference type="ARBA" id="ARBA00023015"/>
    </source>
</evidence>
<evidence type="ECO:0000313" key="6">
    <source>
        <dbReference type="EMBL" id="MBB3036033.1"/>
    </source>
</evidence>
<dbReference type="Gene3D" id="1.10.357.10">
    <property type="entry name" value="Tetracycline Repressor, domain 2"/>
    <property type="match status" value="1"/>
</dbReference>
<dbReference type="Proteomes" id="UP000567922">
    <property type="component" value="Unassembled WGS sequence"/>
</dbReference>
<accession>A0A839RIX6</accession>
<dbReference type="InterPro" id="IPR050109">
    <property type="entry name" value="HTH-type_TetR-like_transc_reg"/>
</dbReference>
<organism evidence="6 7">
    <name type="scientific">Hoyosella altamirensis</name>
    <dbReference type="NCBI Taxonomy" id="616997"/>
    <lineage>
        <taxon>Bacteria</taxon>
        <taxon>Bacillati</taxon>
        <taxon>Actinomycetota</taxon>
        <taxon>Actinomycetes</taxon>
        <taxon>Mycobacteriales</taxon>
        <taxon>Hoyosellaceae</taxon>
        <taxon>Hoyosella</taxon>
    </lineage>
</organism>